<dbReference type="SUPFAM" id="SSF81340">
    <property type="entry name" value="Clc chloride channel"/>
    <property type="match status" value="1"/>
</dbReference>
<evidence type="ECO:0000259" key="10">
    <source>
        <dbReference type="PROSITE" id="PS51371"/>
    </source>
</evidence>
<keyword evidence="3 9" id="KW-0812">Transmembrane</keyword>
<protein>
    <recommendedName>
        <fullName evidence="9">Chloride channel protein</fullName>
    </recommendedName>
</protein>
<evidence type="ECO:0000256" key="5">
    <source>
        <dbReference type="ARBA" id="ARBA00023065"/>
    </source>
</evidence>
<comment type="caution">
    <text evidence="9">Lacks conserved residue(s) required for the propagation of feature annotation.</text>
</comment>
<evidence type="ECO:0000256" key="1">
    <source>
        <dbReference type="ARBA" id="ARBA00004141"/>
    </source>
</evidence>
<evidence type="ECO:0000256" key="4">
    <source>
        <dbReference type="ARBA" id="ARBA00022989"/>
    </source>
</evidence>
<evidence type="ECO:0000256" key="2">
    <source>
        <dbReference type="ARBA" id="ARBA00022448"/>
    </source>
</evidence>
<gene>
    <name evidence="11" type="ORF">BCR36DRAFT_316643</name>
</gene>
<keyword evidence="2 9" id="KW-0813">Transport</keyword>
<keyword evidence="8" id="KW-0129">CBS domain</keyword>
<dbReference type="InterPro" id="IPR046342">
    <property type="entry name" value="CBS_dom_sf"/>
</dbReference>
<dbReference type="EMBL" id="MCFH01000002">
    <property type="protein sequence ID" value="ORX60163.1"/>
    <property type="molecule type" value="Genomic_DNA"/>
</dbReference>
<dbReference type="PANTHER" id="PTHR45711:SF3">
    <property type="entry name" value="CLC CHANNEL"/>
    <property type="match status" value="1"/>
</dbReference>
<comment type="caution">
    <text evidence="11">The sequence shown here is derived from an EMBL/GenBank/DDBJ whole genome shotgun (WGS) entry which is preliminary data.</text>
</comment>
<dbReference type="Proteomes" id="UP000193719">
    <property type="component" value="Unassembled WGS sequence"/>
</dbReference>
<dbReference type="InterPro" id="IPR001807">
    <property type="entry name" value="ClC"/>
</dbReference>
<name>A0A1Y1VML7_9FUNG</name>
<dbReference type="Pfam" id="PF00654">
    <property type="entry name" value="Voltage_CLC"/>
    <property type="match status" value="1"/>
</dbReference>
<dbReference type="GO" id="GO:0005794">
    <property type="term" value="C:Golgi apparatus"/>
    <property type="evidence" value="ECO:0007669"/>
    <property type="project" value="TreeGrafter"/>
</dbReference>
<feature type="transmembrane region" description="Helical" evidence="9">
    <location>
        <begin position="340"/>
        <end position="359"/>
    </location>
</feature>
<dbReference type="Pfam" id="PF00571">
    <property type="entry name" value="CBS"/>
    <property type="match status" value="1"/>
</dbReference>
<dbReference type="PRINTS" id="PR00762">
    <property type="entry name" value="CLCHANNEL"/>
</dbReference>
<dbReference type="Gene3D" id="1.10.3080.10">
    <property type="entry name" value="Clc chloride channel"/>
    <property type="match status" value="1"/>
</dbReference>
<dbReference type="InterPro" id="IPR000644">
    <property type="entry name" value="CBS_dom"/>
</dbReference>
<proteinExistence type="inferred from homology"/>
<evidence type="ECO:0000256" key="3">
    <source>
        <dbReference type="ARBA" id="ARBA00022692"/>
    </source>
</evidence>
<evidence type="ECO:0000313" key="12">
    <source>
        <dbReference type="Proteomes" id="UP000193719"/>
    </source>
</evidence>
<dbReference type="OrthoDB" id="431497at2759"/>
<dbReference type="AlphaFoldDB" id="A0A1Y1VML7"/>
<sequence length="948" mass="108215">MRVRYEDYTTIDWIHDYVRDKARLRKIVNRVGFKGKIFQLWDKSVGWMLVVVIGIICGVVAAGIEISAKWLFDRKLGYCKRSFSLNRELCCSNSNEYICNEWVTWAAFLNIKNEEKGYVINWIFYGLIASVLGLISVLITSLSIKSSKKKQSEKIKKHDIEPMVDFSNINKGIYYHLQKIKEEKIYCYAAGSGLPEIKTILSGFVIRGFLGLKTLITKIIGLIFSTSAGLIIGTQGPLVHICCCIGNIVSRCFKKYKYNEAKRREILSAACSSGVAVAFGAPIGGVLFSFEEVSYYFPQKTMWRSFIAAMVAAVTLKYTNPYRTGKAVLFEVVYNKQWHYFEIIYFVVIGIFGGLFGTFFNKINLKWRKIRKNIKINRFPIFEVIIVSLVSGLLGYINSYTRIGNAELIGDLFKECDIKNKLKHDICNNDVLFGPIIKNLLITLFIKIILATITLCIRVPCGYFIPTMVSGALSGRIFGICLLKLTKLYPNFFLFSFCSTDGECITPGVYAMLGAAATLCGVTRIIISLVVIMFELTGGVSYVIPIMITILTSKWTADAFNKNSIFDCLIEENDYPYLNNKKIPIHQKSIVDIMDTDVITLEANHKYSIDELIDILNCKLLTSQYSDDSGFPILDNGILVGYIAFNELENAICLVKKLSWNNKPCYFKRIIQNYNTEIDLTKNSFPLRQKNIKDIFSPVSTSILNSFQRKSFLQKSLNDEERISLLSRQEDKTNNFSPFRQQYDSINSDIHNPIDIPLSYYQQQLRHSYITKFEHPNYNSTTSSQLNHSFNYTSQLKIQHSKSQTPNEITYTPLFNISSNPNNDRKTKISSTLFSLPHEDIIEQDYNEFRKPLVYPFPNSYYALLLAASKPNNEENILKDNKLIEPEIIDFTPWIDQAPIMISANSSMELATEMFVRLGTRFLCVVLDGHFVGVIHKKALIKYIKSIK</sequence>
<feature type="transmembrane region" description="Helical" evidence="9">
    <location>
        <begin position="122"/>
        <end position="144"/>
    </location>
</feature>
<feature type="transmembrane region" description="Helical" evidence="9">
    <location>
        <begin position="379"/>
        <end position="397"/>
    </location>
</feature>
<feature type="transmembrane region" description="Helical" evidence="9">
    <location>
        <begin position="238"/>
        <end position="254"/>
    </location>
</feature>
<feature type="domain" description="CBS" evidence="10">
    <location>
        <begin position="895"/>
        <end position="948"/>
    </location>
</feature>
<dbReference type="GO" id="GO:0005886">
    <property type="term" value="C:plasma membrane"/>
    <property type="evidence" value="ECO:0007669"/>
    <property type="project" value="TreeGrafter"/>
</dbReference>
<comment type="subcellular location">
    <subcellularLocation>
        <location evidence="1 9">Membrane</location>
        <topology evidence="1 9">Multi-pass membrane protein</topology>
    </subcellularLocation>
</comment>
<dbReference type="PANTHER" id="PTHR45711">
    <property type="entry name" value="CHLORIDE CHANNEL PROTEIN"/>
    <property type="match status" value="1"/>
</dbReference>
<feature type="transmembrane region" description="Helical" evidence="9">
    <location>
        <begin position="44"/>
        <end position="64"/>
    </location>
</feature>
<keyword evidence="12" id="KW-1185">Reference proteome</keyword>
<organism evidence="11 12">
    <name type="scientific">Piromyces finnis</name>
    <dbReference type="NCBI Taxonomy" id="1754191"/>
    <lineage>
        <taxon>Eukaryota</taxon>
        <taxon>Fungi</taxon>
        <taxon>Fungi incertae sedis</taxon>
        <taxon>Chytridiomycota</taxon>
        <taxon>Chytridiomycota incertae sedis</taxon>
        <taxon>Neocallimastigomycetes</taxon>
        <taxon>Neocallimastigales</taxon>
        <taxon>Neocallimastigaceae</taxon>
        <taxon>Piromyces</taxon>
    </lineage>
</organism>
<dbReference type="GO" id="GO:0005769">
    <property type="term" value="C:early endosome"/>
    <property type="evidence" value="ECO:0007669"/>
    <property type="project" value="TreeGrafter"/>
</dbReference>
<dbReference type="InterPro" id="IPR014743">
    <property type="entry name" value="Cl-channel_core"/>
</dbReference>
<keyword evidence="7 9" id="KW-0868">Chloride</keyword>
<dbReference type="CDD" id="cd03684">
    <property type="entry name" value="ClC_3_like"/>
    <property type="match status" value="1"/>
</dbReference>
<evidence type="ECO:0000256" key="7">
    <source>
        <dbReference type="ARBA" id="ARBA00023214"/>
    </source>
</evidence>
<evidence type="ECO:0000256" key="8">
    <source>
        <dbReference type="PROSITE-ProRule" id="PRU00703"/>
    </source>
</evidence>
<dbReference type="GO" id="GO:0005247">
    <property type="term" value="F:voltage-gated chloride channel activity"/>
    <property type="evidence" value="ECO:0007669"/>
    <property type="project" value="TreeGrafter"/>
</dbReference>
<comment type="similarity">
    <text evidence="9">Belongs to the chloride channel (TC 2.A.49) family.</text>
</comment>
<evidence type="ECO:0000313" key="11">
    <source>
        <dbReference type="EMBL" id="ORX60163.1"/>
    </source>
</evidence>
<evidence type="ECO:0000256" key="9">
    <source>
        <dbReference type="RuleBase" id="RU361221"/>
    </source>
</evidence>
<feature type="transmembrane region" description="Helical" evidence="9">
    <location>
        <begin position="266"/>
        <end position="290"/>
    </location>
</feature>
<dbReference type="PROSITE" id="PS51371">
    <property type="entry name" value="CBS"/>
    <property type="match status" value="1"/>
</dbReference>
<evidence type="ECO:0000256" key="6">
    <source>
        <dbReference type="ARBA" id="ARBA00023136"/>
    </source>
</evidence>
<feature type="transmembrane region" description="Helical" evidence="9">
    <location>
        <begin position="215"/>
        <end position="232"/>
    </location>
</feature>
<reference evidence="11 12" key="2">
    <citation type="submission" date="2016-08" db="EMBL/GenBank/DDBJ databases">
        <title>Pervasive Adenine N6-methylation of Active Genes in Fungi.</title>
        <authorList>
            <consortium name="DOE Joint Genome Institute"/>
            <person name="Mondo S.J."/>
            <person name="Dannebaum R.O."/>
            <person name="Kuo R.C."/>
            <person name="Labutti K."/>
            <person name="Haridas S."/>
            <person name="Kuo A."/>
            <person name="Salamov A."/>
            <person name="Ahrendt S.R."/>
            <person name="Lipzen A."/>
            <person name="Sullivan W."/>
            <person name="Andreopoulos W.B."/>
            <person name="Clum A."/>
            <person name="Lindquist E."/>
            <person name="Daum C."/>
            <person name="Ramamoorthy G.K."/>
            <person name="Gryganskyi A."/>
            <person name="Culley D."/>
            <person name="Magnuson J.K."/>
            <person name="James T.Y."/>
            <person name="O'Malley M.A."/>
            <person name="Stajich J.E."/>
            <person name="Spatafora J.W."/>
            <person name="Visel A."/>
            <person name="Grigoriev I.V."/>
        </authorList>
    </citation>
    <scope>NUCLEOTIDE SEQUENCE [LARGE SCALE GENOMIC DNA]</scope>
    <source>
        <strain evidence="12">finn</strain>
    </source>
</reference>
<keyword evidence="4 9" id="KW-1133">Transmembrane helix</keyword>
<reference evidence="11 12" key="1">
    <citation type="submission" date="2016-08" db="EMBL/GenBank/DDBJ databases">
        <title>Genomes of anaerobic fungi encode conserved fungal cellulosomes for biomass hydrolysis.</title>
        <authorList>
            <consortium name="DOE Joint Genome Institute"/>
            <person name="Haitjema C.H."/>
            <person name="Gilmore S.P."/>
            <person name="Henske J.K."/>
            <person name="Solomon K.V."/>
            <person name="De Groot R."/>
            <person name="Kuo A."/>
            <person name="Mondo S.J."/>
            <person name="Salamov A.A."/>
            <person name="Labutti K."/>
            <person name="Zhao Z."/>
            <person name="Chiniquy J."/>
            <person name="Barry K."/>
            <person name="Brewer H.M."/>
            <person name="Purvine S.O."/>
            <person name="Wright A.T."/>
            <person name="Boxma B."/>
            <person name="Van Alen T."/>
            <person name="Hackstein J.H."/>
            <person name="Baker S.E."/>
            <person name="Grigoriev I.V."/>
            <person name="O'Malley M.A."/>
        </authorList>
    </citation>
    <scope>NUCLEOTIDE SEQUENCE [LARGE SCALE GENOMIC DNA]</scope>
    <source>
        <strain evidence="12">finn</strain>
    </source>
</reference>
<keyword evidence="5 9" id="KW-0406">Ion transport</keyword>
<accession>A0A1Y1VML7</accession>
<dbReference type="SUPFAM" id="SSF54631">
    <property type="entry name" value="CBS-domain pair"/>
    <property type="match status" value="1"/>
</dbReference>
<keyword evidence="6 9" id="KW-0472">Membrane</keyword>